<sequence length="381" mass="44240">MALGKRKAGAAPESERKDKAPPRRKRRLKRNRHSSDDESCSGDEVNSEHIIESRLRTRGKLSRKDFFLLKLKRKRQGLSPPKSEEESESDEESETESERDSLFDGSDSDDSSKFIVEDDGSAVATLPQQFSMDAHENASLQFKKIFQFMVHIAVRPPCEREKFTQKMLNTEEYFSVPLNATRRRMSAVTESMVKSSRWQPSFTDILEKYPELDIRVLPAKAVTNICDVCRIKGRNGCKAGTLSGFPYSRMGYEEVDESEDEHKRSKKRKEKKQYNLGRFCADRVQVYHEITHWEYELFKCILREVDQLHEVAQASKIADDRDIFVPIKYPDGMEPPKNLHDADAINDWLVKRHVVEMEWEKIKKLTHRAQNLENTTKKGHD</sequence>
<feature type="compositionally biased region" description="Basic residues" evidence="1">
    <location>
        <begin position="22"/>
        <end position="32"/>
    </location>
</feature>
<proteinExistence type="predicted"/>
<evidence type="ECO:0000256" key="1">
    <source>
        <dbReference type="SAM" id="MobiDB-lite"/>
    </source>
</evidence>
<feature type="region of interest" description="Disordered" evidence="1">
    <location>
        <begin position="75"/>
        <end position="111"/>
    </location>
</feature>
<feature type="domain" description="DUF4211" evidence="2">
    <location>
        <begin position="113"/>
        <end position="249"/>
    </location>
</feature>
<feature type="region of interest" description="Disordered" evidence="1">
    <location>
        <begin position="1"/>
        <end position="54"/>
    </location>
</feature>
<reference evidence="3" key="1">
    <citation type="submission" date="2023-03" db="EMBL/GenBank/DDBJ databases">
        <title>Massive genome expansion in bonnet fungi (Mycena s.s.) driven by repeated elements and novel gene families across ecological guilds.</title>
        <authorList>
            <consortium name="Lawrence Berkeley National Laboratory"/>
            <person name="Harder C.B."/>
            <person name="Miyauchi S."/>
            <person name="Viragh M."/>
            <person name="Kuo A."/>
            <person name="Thoen E."/>
            <person name="Andreopoulos B."/>
            <person name="Lu D."/>
            <person name="Skrede I."/>
            <person name="Drula E."/>
            <person name="Henrissat B."/>
            <person name="Morin E."/>
            <person name="Kohler A."/>
            <person name="Barry K."/>
            <person name="LaButti K."/>
            <person name="Morin E."/>
            <person name="Salamov A."/>
            <person name="Lipzen A."/>
            <person name="Mereny Z."/>
            <person name="Hegedus B."/>
            <person name="Baldrian P."/>
            <person name="Stursova M."/>
            <person name="Weitz H."/>
            <person name="Taylor A."/>
            <person name="Grigoriev I.V."/>
            <person name="Nagy L.G."/>
            <person name="Martin F."/>
            <person name="Kauserud H."/>
        </authorList>
    </citation>
    <scope>NUCLEOTIDE SEQUENCE</scope>
    <source>
        <strain evidence="3">9144</strain>
    </source>
</reference>
<dbReference type="Pfam" id="PF13926">
    <property type="entry name" value="DUF4211"/>
    <property type="match status" value="1"/>
</dbReference>
<name>A0AAD6YKC9_9AGAR</name>
<protein>
    <recommendedName>
        <fullName evidence="2">DUF4211 domain-containing protein</fullName>
    </recommendedName>
</protein>
<evidence type="ECO:0000313" key="4">
    <source>
        <dbReference type="Proteomes" id="UP001219525"/>
    </source>
</evidence>
<comment type="caution">
    <text evidence="3">The sequence shown here is derived from an EMBL/GenBank/DDBJ whole genome shotgun (WGS) entry which is preliminary data.</text>
</comment>
<dbReference type="InterPro" id="IPR025451">
    <property type="entry name" value="DUF4211"/>
</dbReference>
<dbReference type="PANTHER" id="PTHR14689:SF0">
    <property type="entry name" value="COILED-COIL DOMAIN-CONTAINING PROTEIN 82"/>
    <property type="match status" value="1"/>
</dbReference>
<feature type="compositionally biased region" description="Acidic residues" evidence="1">
    <location>
        <begin position="85"/>
        <end position="95"/>
    </location>
</feature>
<accession>A0AAD6YKC9</accession>
<dbReference type="AlphaFoldDB" id="A0AAD6YKC9"/>
<dbReference type="Proteomes" id="UP001219525">
    <property type="component" value="Unassembled WGS sequence"/>
</dbReference>
<dbReference type="EMBL" id="JARJCW010000011">
    <property type="protein sequence ID" value="KAJ7219312.1"/>
    <property type="molecule type" value="Genomic_DNA"/>
</dbReference>
<organism evidence="3 4">
    <name type="scientific">Mycena pura</name>
    <dbReference type="NCBI Taxonomy" id="153505"/>
    <lineage>
        <taxon>Eukaryota</taxon>
        <taxon>Fungi</taxon>
        <taxon>Dikarya</taxon>
        <taxon>Basidiomycota</taxon>
        <taxon>Agaricomycotina</taxon>
        <taxon>Agaricomycetes</taxon>
        <taxon>Agaricomycetidae</taxon>
        <taxon>Agaricales</taxon>
        <taxon>Marasmiineae</taxon>
        <taxon>Mycenaceae</taxon>
        <taxon>Mycena</taxon>
    </lineage>
</organism>
<keyword evidence="4" id="KW-1185">Reference proteome</keyword>
<evidence type="ECO:0000259" key="2">
    <source>
        <dbReference type="Pfam" id="PF13926"/>
    </source>
</evidence>
<gene>
    <name evidence="3" type="ORF">GGX14DRAFT_389903</name>
</gene>
<dbReference type="PANTHER" id="PTHR14689">
    <property type="entry name" value="PHORBOL-ESTER_DAG-TYPE DOMAIN-CONTAINING PROTEIN"/>
    <property type="match status" value="1"/>
</dbReference>
<evidence type="ECO:0000313" key="3">
    <source>
        <dbReference type="EMBL" id="KAJ7219312.1"/>
    </source>
</evidence>
<dbReference type="GO" id="GO:0005634">
    <property type="term" value="C:nucleus"/>
    <property type="evidence" value="ECO:0007669"/>
    <property type="project" value="TreeGrafter"/>
</dbReference>